<dbReference type="PIRSF" id="PIRSF005901">
    <property type="entry name" value="EF-P"/>
    <property type="match status" value="1"/>
</dbReference>
<dbReference type="Pfam" id="PF01132">
    <property type="entry name" value="EFP"/>
    <property type="match status" value="1"/>
</dbReference>
<evidence type="ECO:0000313" key="13">
    <source>
        <dbReference type="Proteomes" id="UP000199415"/>
    </source>
</evidence>
<dbReference type="Proteomes" id="UP000199415">
    <property type="component" value="Unassembled WGS sequence"/>
</dbReference>
<dbReference type="SUPFAM" id="SSF50104">
    <property type="entry name" value="Translation proteins SH3-like domain"/>
    <property type="match status" value="1"/>
</dbReference>
<evidence type="ECO:0000256" key="4">
    <source>
        <dbReference type="ARBA" id="ARBA00022490"/>
    </source>
</evidence>
<dbReference type="SMART" id="SM01185">
    <property type="entry name" value="EFP"/>
    <property type="match status" value="1"/>
</dbReference>
<dbReference type="SMART" id="SM00841">
    <property type="entry name" value="Elong-fact-P_C"/>
    <property type="match status" value="1"/>
</dbReference>
<dbReference type="Gene3D" id="2.30.30.30">
    <property type="match status" value="1"/>
</dbReference>
<dbReference type="Pfam" id="PF09285">
    <property type="entry name" value="Elong-fact-P_C"/>
    <property type="match status" value="1"/>
</dbReference>
<keyword evidence="13" id="KW-1185">Reference proteome</keyword>
<dbReference type="NCBIfam" id="TIGR00038">
    <property type="entry name" value="efp"/>
    <property type="match status" value="1"/>
</dbReference>
<comment type="pathway">
    <text evidence="2 7">Protein biosynthesis; polypeptide chain elongation.</text>
</comment>
<dbReference type="InterPro" id="IPR008991">
    <property type="entry name" value="Translation_prot_SH3-like_sf"/>
</dbReference>
<dbReference type="InterPro" id="IPR013185">
    <property type="entry name" value="Transl_elong_KOW-like"/>
</dbReference>
<dbReference type="AlphaFoldDB" id="A0A1G7LTR4"/>
<evidence type="ECO:0000256" key="6">
    <source>
        <dbReference type="ARBA" id="ARBA00022917"/>
    </source>
</evidence>
<feature type="domain" description="Translation elongation factor P/YeiP central" evidence="11">
    <location>
        <begin position="69"/>
        <end position="123"/>
    </location>
</feature>
<dbReference type="CDD" id="cd05794">
    <property type="entry name" value="S1_EF-P_repeat_2"/>
    <property type="match status" value="1"/>
</dbReference>
<dbReference type="PANTHER" id="PTHR30053">
    <property type="entry name" value="ELONGATION FACTOR P"/>
    <property type="match status" value="1"/>
</dbReference>
<dbReference type="InterPro" id="IPR011768">
    <property type="entry name" value="Transl_elongation_fac_P"/>
</dbReference>
<evidence type="ECO:0000259" key="11">
    <source>
        <dbReference type="SMART" id="SM01185"/>
    </source>
</evidence>
<dbReference type="RefSeq" id="WP_090018385.1">
    <property type="nucleotide sequence ID" value="NZ_FNCE01000001.1"/>
</dbReference>
<protein>
    <recommendedName>
        <fullName evidence="7 8">Elongation factor P</fullName>
        <shortName evidence="7">EF-P</shortName>
    </recommendedName>
</protein>
<dbReference type="OrthoDB" id="9801844at2"/>
<comment type="function">
    <text evidence="7">Involved in peptide bond synthesis. Stimulates efficient translation and peptide-bond synthesis on native or reconstituted 70S ribosomes in vitro. Probably functions indirectly by altering the affinity of the ribosome for aminoacyl-tRNA, thus increasing their reactivity as acceptors for peptidyl transferase.</text>
</comment>
<dbReference type="Pfam" id="PF08207">
    <property type="entry name" value="EFP_N"/>
    <property type="match status" value="1"/>
</dbReference>
<name>A0A1G7LTR4_9PROT</name>
<dbReference type="InterPro" id="IPR014722">
    <property type="entry name" value="Rib_uL2_dom2"/>
</dbReference>
<dbReference type="InterPro" id="IPR012340">
    <property type="entry name" value="NA-bd_OB-fold"/>
</dbReference>
<evidence type="ECO:0000256" key="3">
    <source>
        <dbReference type="ARBA" id="ARBA00009479"/>
    </source>
</evidence>
<dbReference type="SUPFAM" id="SSF50249">
    <property type="entry name" value="Nucleic acid-binding proteins"/>
    <property type="match status" value="2"/>
</dbReference>
<dbReference type="CDD" id="cd04470">
    <property type="entry name" value="S1_EF-P_repeat_1"/>
    <property type="match status" value="1"/>
</dbReference>
<dbReference type="HAMAP" id="MF_00141">
    <property type="entry name" value="EF_P"/>
    <property type="match status" value="1"/>
</dbReference>
<dbReference type="GO" id="GO:0003746">
    <property type="term" value="F:translation elongation factor activity"/>
    <property type="evidence" value="ECO:0007669"/>
    <property type="project" value="UniProtKB-UniRule"/>
</dbReference>
<dbReference type="PROSITE" id="PS01275">
    <property type="entry name" value="EFP"/>
    <property type="match status" value="1"/>
</dbReference>
<dbReference type="FunFam" id="2.40.50.140:FF:000004">
    <property type="entry name" value="Elongation factor P"/>
    <property type="match status" value="1"/>
</dbReference>
<dbReference type="Gene3D" id="2.40.50.140">
    <property type="entry name" value="Nucleic acid-binding proteins"/>
    <property type="match status" value="2"/>
</dbReference>
<dbReference type="FunFam" id="2.30.30.30:FF:000003">
    <property type="entry name" value="Elongation factor P"/>
    <property type="match status" value="1"/>
</dbReference>
<proteinExistence type="inferred from homology"/>
<accession>A0A1G7LTR4</accession>
<keyword evidence="4 7" id="KW-0963">Cytoplasm</keyword>
<dbReference type="InterPro" id="IPR001059">
    <property type="entry name" value="Transl_elong_P/YeiP_cen"/>
</dbReference>
<evidence type="ECO:0000256" key="7">
    <source>
        <dbReference type="HAMAP-Rule" id="MF_00141"/>
    </source>
</evidence>
<evidence type="ECO:0000256" key="5">
    <source>
        <dbReference type="ARBA" id="ARBA00022768"/>
    </source>
</evidence>
<comment type="similarity">
    <text evidence="3 7 9">Belongs to the elongation factor P family.</text>
</comment>
<dbReference type="GO" id="GO:0005829">
    <property type="term" value="C:cytosol"/>
    <property type="evidence" value="ECO:0007669"/>
    <property type="project" value="UniProtKB-ARBA"/>
</dbReference>
<evidence type="ECO:0000256" key="1">
    <source>
        <dbReference type="ARBA" id="ARBA00004496"/>
    </source>
</evidence>
<organism evidence="12 13">
    <name type="scientific">Limimonas halophila</name>
    <dbReference type="NCBI Taxonomy" id="1082479"/>
    <lineage>
        <taxon>Bacteria</taxon>
        <taxon>Pseudomonadati</taxon>
        <taxon>Pseudomonadota</taxon>
        <taxon>Alphaproteobacteria</taxon>
        <taxon>Rhodospirillales</taxon>
        <taxon>Rhodovibrionaceae</taxon>
        <taxon>Limimonas</taxon>
    </lineage>
</organism>
<dbReference type="FunFam" id="2.40.50.140:FF:000009">
    <property type="entry name" value="Elongation factor P"/>
    <property type="match status" value="1"/>
</dbReference>
<evidence type="ECO:0000256" key="9">
    <source>
        <dbReference type="RuleBase" id="RU004389"/>
    </source>
</evidence>
<dbReference type="GO" id="GO:0043043">
    <property type="term" value="P:peptide biosynthetic process"/>
    <property type="evidence" value="ECO:0007669"/>
    <property type="project" value="InterPro"/>
</dbReference>
<reference evidence="12 13" key="1">
    <citation type="submission" date="2016-10" db="EMBL/GenBank/DDBJ databases">
        <authorList>
            <person name="de Groot N.N."/>
        </authorList>
    </citation>
    <scope>NUCLEOTIDE SEQUENCE [LARGE SCALE GENOMIC DNA]</scope>
    <source>
        <strain evidence="12 13">DSM 25584</strain>
    </source>
</reference>
<evidence type="ECO:0000259" key="10">
    <source>
        <dbReference type="SMART" id="SM00841"/>
    </source>
</evidence>
<gene>
    <name evidence="7" type="primary">efp</name>
    <name evidence="12" type="ORF">SAMN05216241_101357</name>
</gene>
<keyword evidence="5 7" id="KW-0251">Elongation factor</keyword>
<dbReference type="InterPro" id="IPR020599">
    <property type="entry name" value="Transl_elong_fac_P/YeiP"/>
</dbReference>
<dbReference type="NCBIfam" id="NF001810">
    <property type="entry name" value="PRK00529.1"/>
    <property type="match status" value="1"/>
</dbReference>
<feature type="domain" description="Elongation factor P C-terminal" evidence="10">
    <location>
        <begin position="131"/>
        <end position="186"/>
    </location>
</feature>
<dbReference type="InterPro" id="IPR015365">
    <property type="entry name" value="Elong-fact-P_C"/>
</dbReference>
<keyword evidence="6 7" id="KW-0648">Protein biosynthesis</keyword>
<dbReference type="STRING" id="1082479.SAMN05216241_101357"/>
<evidence type="ECO:0000256" key="8">
    <source>
        <dbReference type="NCBIfam" id="TIGR00038"/>
    </source>
</evidence>
<comment type="subcellular location">
    <subcellularLocation>
        <location evidence="1 7">Cytoplasm</location>
    </subcellularLocation>
</comment>
<dbReference type="InterPro" id="IPR013852">
    <property type="entry name" value="Transl_elong_P/YeiP_CS"/>
</dbReference>
<dbReference type="EMBL" id="FNCE01000001">
    <property type="protein sequence ID" value="SDF52369.1"/>
    <property type="molecule type" value="Genomic_DNA"/>
</dbReference>
<evidence type="ECO:0000256" key="2">
    <source>
        <dbReference type="ARBA" id="ARBA00004815"/>
    </source>
</evidence>
<dbReference type="PANTHER" id="PTHR30053:SF14">
    <property type="entry name" value="TRANSLATION ELONGATION FACTOR KOW-LIKE DOMAIN-CONTAINING PROTEIN"/>
    <property type="match status" value="1"/>
</dbReference>
<sequence>MPKIEGNDIRVGNVLEHKGRVWRVMKTDHVKPGKGGAYMQCELRDLFDGSKTNERFRAQETLERVRLEQRNYQFLYQDGDEFAFMDLETFDQITVGRELIGEPARFLVEGMQCEIEFYEDKPLNVTLPDTVTLEVTYAEPVVKGQTATASYKPAELSTGARVMVPPHVETGDWVTVKTADGSYVEKKRQ</sequence>
<dbReference type="UniPathway" id="UPA00345"/>
<evidence type="ECO:0000313" key="12">
    <source>
        <dbReference type="EMBL" id="SDF52369.1"/>
    </source>
</evidence>